<feature type="transmembrane region" description="Helical" evidence="5">
    <location>
        <begin position="145"/>
        <end position="165"/>
    </location>
</feature>
<dbReference type="InterPro" id="IPR007016">
    <property type="entry name" value="O-antigen_ligase-rel_domated"/>
</dbReference>
<dbReference type="PANTHER" id="PTHR37422">
    <property type="entry name" value="TEICHURONIC ACID BIOSYNTHESIS PROTEIN TUAE"/>
    <property type="match status" value="1"/>
</dbReference>
<keyword evidence="2 5" id="KW-0812">Transmembrane</keyword>
<reference evidence="7" key="1">
    <citation type="journal article" date="2020" name="mSystems">
        <title>Genome- and Community-Level Interaction Insights into Carbon Utilization and Element Cycling Functions of Hydrothermarchaeota in Hydrothermal Sediment.</title>
        <authorList>
            <person name="Zhou Z."/>
            <person name="Liu Y."/>
            <person name="Xu W."/>
            <person name="Pan J."/>
            <person name="Luo Z.H."/>
            <person name="Li M."/>
        </authorList>
    </citation>
    <scope>NUCLEOTIDE SEQUENCE [LARGE SCALE GENOMIC DNA]</scope>
    <source>
        <strain evidence="7">HyVt-102</strain>
    </source>
</reference>
<feature type="domain" description="O-antigen ligase-related" evidence="6">
    <location>
        <begin position="176"/>
        <end position="307"/>
    </location>
</feature>
<comment type="caution">
    <text evidence="7">The sequence shown here is derived from an EMBL/GenBank/DDBJ whole genome shotgun (WGS) entry which is preliminary data.</text>
</comment>
<dbReference type="Proteomes" id="UP000885847">
    <property type="component" value="Unassembled WGS sequence"/>
</dbReference>
<gene>
    <name evidence="7" type="ORF">ENF18_07060</name>
</gene>
<feature type="transmembrane region" description="Helical" evidence="5">
    <location>
        <begin position="48"/>
        <end position="65"/>
    </location>
</feature>
<evidence type="ECO:0000256" key="2">
    <source>
        <dbReference type="ARBA" id="ARBA00022692"/>
    </source>
</evidence>
<dbReference type="EMBL" id="DQWE01000336">
    <property type="protein sequence ID" value="HDI83530.1"/>
    <property type="molecule type" value="Genomic_DNA"/>
</dbReference>
<evidence type="ECO:0000259" key="6">
    <source>
        <dbReference type="Pfam" id="PF04932"/>
    </source>
</evidence>
<sequence length="308" mass="34998">MNRQPEKSSTLIYLALVLAPVSAYISALLIIIFIFLRRVKPEKDTLSLLQYLLLFSAFISSLFAVHKGISFLSSLAFIIYILSFLAGSLFFREEKDLIRFLTFYSISIIIYSVVGIAQFIKPFHLIVAGIHIIDKPYPVRRITSLVHNPLILASYCYFFFPFLLGYLKKRKILFSIALIIGGIAFVLTQSRAPIIGLAVILFSYAILKKRYAYAFISVGVLTLIVLLIEPLRIRFFSTFSSFSDVSRIVSYRAGIKMFLDHNPVTGIGINNFSILFKEYVSPELYHPLPYIHSMFLNFLVETGIIGLT</sequence>
<comment type="subcellular location">
    <subcellularLocation>
        <location evidence="1">Membrane</location>
        <topology evidence="1">Multi-pass membrane protein</topology>
    </subcellularLocation>
</comment>
<feature type="transmembrane region" description="Helical" evidence="5">
    <location>
        <begin position="71"/>
        <end position="91"/>
    </location>
</feature>
<accession>A0A7C0ZAF5</accession>
<dbReference type="AlphaFoldDB" id="A0A7C0ZAF5"/>
<evidence type="ECO:0000256" key="5">
    <source>
        <dbReference type="SAM" id="Phobius"/>
    </source>
</evidence>
<organism evidence="7">
    <name type="scientific">candidate division WOR-3 bacterium</name>
    <dbReference type="NCBI Taxonomy" id="2052148"/>
    <lineage>
        <taxon>Bacteria</taxon>
        <taxon>Bacteria division WOR-3</taxon>
    </lineage>
</organism>
<evidence type="ECO:0000256" key="4">
    <source>
        <dbReference type="ARBA" id="ARBA00023136"/>
    </source>
</evidence>
<protein>
    <recommendedName>
        <fullName evidence="6">O-antigen ligase-related domain-containing protein</fullName>
    </recommendedName>
</protein>
<evidence type="ECO:0000256" key="1">
    <source>
        <dbReference type="ARBA" id="ARBA00004141"/>
    </source>
</evidence>
<dbReference type="PANTHER" id="PTHR37422:SF13">
    <property type="entry name" value="LIPOPOLYSACCHARIDE BIOSYNTHESIS PROTEIN PA4999-RELATED"/>
    <property type="match status" value="1"/>
</dbReference>
<name>A0A7C0ZAF5_UNCW3</name>
<proteinExistence type="predicted"/>
<evidence type="ECO:0000256" key="3">
    <source>
        <dbReference type="ARBA" id="ARBA00022989"/>
    </source>
</evidence>
<feature type="non-terminal residue" evidence="7">
    <location>
        <position position="308"/>
    </location>
</feature>
<evidence type="ECO:0000313" key="7">
    <source>
        <dbReference type="EMBL" id="HDI83530.1"/>
    </source>
</evidence>
<dbReference type="Pfam" id="PF04932">
    <property type="entry name" value="Wzy_C"/>
    <property type="match status" value="1"/>
</dbReference>
<dbReference type="InterPro" id="IPR051533">
    <property type="entry name" value="WaaL-like"/>
</dbReference>
<feature type="transmembrane region" description="Helical" evidence="5">
    <location>
        <begin position="103"/>
        <end position="133"/>
    </location>
</feature>
<keyword evidence="3 5" id="KW-1133">Transmembrane helix</keyword>
<feature type="transmembrane region" description="Helical" evidence="5">
    <location>
        <begin position="172"/>
        <end position="205"/>
    </location>
</feature>
<dbReference type="GO" id="GO:0016020">
    <property type="term" value="C:membrane"/>
    <property type="evidence" value="ECO:0007669"/>
    <property type="project" value="UniProtKB-SubCell"/>
</dbReference>
<keyword evidence="4 5" id="KW-0472">Membrane</keyword>
<feature type="transmembrane region" description="Helical" evidence="5">
    <location>
        <begin position="12"/>
        <end position="36"/>
    </location>
</feature>
<feature type="transmembrane region" description="Helical" evidence="5">
    <location>
        <begin position="211"/>
        <end position="228"/>
    </location>
</feature>